<accession>A0ABW9Y1B1</accession>
<proteinExistence type="predicted"/>
<name>A0ABW9Y1B1_9RHOB</name>
<dbReference type="RefSeq" id="WP_161765309.1">
    <property type="nucleotide sequence ID" value="NZ_JAAATW010000001.1"/>
</dbReference>
<gene>
    <name evidence="5" type="ORF">GU920_02015</name>
</gene>
<keyword evidence="2 3" id="KW-0802">TPR repeat</keyword>
<feature type="signal peptide" evidence="4">
    <location>
        <begin position="1"/>
        <end position="25"/>
    </location>
</feature>
<organism evidence="5 6">
    <name type="scientific">Paragemmobacter ruber</name>
    <dbReference type="NCBI Taxonomy" id="1985673"/>
    <lineage>
        <taxon>Bacteria</taxon>
        <taxon>Pseudomonadati</taxon>
        <taxon>Pseudomonadota</taxon>
        <taxon>Alphaproteobacteria</taxon>
        <taxon>Rhodobacterales</taxon>
        <taxon>Paracoccaceae</taxon>
        <taxon>Paragemmobacter</taxon>
    </lineage>
</organism>
<dbReference type="Gene3D" id="1.25.40.10">
    <property type="entry name" value="Tetratricopeptide repeat domain"/>
    <property type="match status" value="1"/>
</dbReference>
<keyword evidence="6" id="KW-1185">Reference proteome</keyword>
<keyword evidence="1" id="KW-0677">Repeat</keyword>
<evidence type="ECO:0000313" key="5">
    <source>
        <dbReference type="EMBL" id="NBE06293.1"/>
    </source>
</evidence>
<dbReference type="InterPro" id="IPR019734">
    <property type="entry name" value="TPR_rpt"/>
</dbReference>
<evidence type="ECO:0000256" key="2">
    <source>
        <dbReference type="ARBA" id="ARBA00022803"/>
    </source>
</evidence>
<evidence type="ECO:0000256" key="4">
    <source>
        <dbReference type="SAM" id="SignalP"/>
    </source>
</evidence>
<dbReference type="EMBL" id="JAAATW010000001">
    <property type="protein sequence ID" value="NBE06293.1"/>
    <property type="molecule type" value="Genomic_DNA"/>
</dbReference>
<keyword evidence="4" id="KW-0732">Signal</keyword>
<comment type="caution">
    <text evidence="5">The sequence shown here is derived from an EMBL/GenBank/DDBJ whole genome shotgun (WGS) entry which is preliminary data.</text>
</comment>
<protein>
    <submittedName>
        <fullName evidence="5">Tetratricopeptide repeat protein</fullName>
    </submittedName>
</protein>
<dbReference type="InterPro" id="IPR011990">
    <property type="entry name" value="TPR-like_helical_dom_sf"/>
</dbReference>
<evidence type="ECO:0000313" key="6">
    <source>
        <dbReference type="Proteomes" id="UP001517376"/>
    </source>
</evidence>
<dbReference type="Pfam" id="PF00515">
    <property type="entry name" value="TPR_1"/>
    <property type="match status" value="1"/>
</dbReference>
<reference evidence="6" key="1">
    <citation type="submission" date="2020-01" db="EMBL/GenBank/DDBJ databases">
        <title>Sphingomonas sp. strain CSW-10.</title>
        <authorList>
            <person name="Chen W.-M."/>
        </authorList>
    </citation>
    <scope>NUCLEOTIDE SEQUENCE [LARGE SCALE GENOMIC DNA]</scope>
    <source>
        <strain evidence="6">CCP-1</strain>
    </source>
</reference>
<dbReference type="InterPro" id="IPR047150">
    <property type="entry name" value="SGT"/>
</dbReference>
<sequence>MEARRRLHNHVVAALVLLFCATAPAAAQTPALDGLFEELKEADPQAASRIEREIWNEWSKSGSPAMDLLLQRGRDAMQAGDTAAAIDHFTALTDHAPDFAEGWNARATAYFAAGELGPSVNDIARTLTLNPRHFGALSGLGMIFEQLEQPEKALEAYRAALAIHPHLQGVIESVERLEADTAGQDL</sequence>
<dbReference type="SUPFAM" id="SSF48452">
    <property type="entry name" value="TPR-like"/>
    <property type="match status" value="1"/>
</dbReference>
<feature type="chain" id="PRO_5046914605" evidence="4">
    <location>
        <begin position="26"/>
        <end position="186"/>
    </location>
</feature>
<dbReference type="PROSITE" id="PS50005">
    <property type="entry name" value="TPR"/>
    <property type="match status" value="1"/>
</dbReference>
<evidence type="ECO:0000256" key="3">
    <source>
        <dbReference type="PROSITE-ProRule" id="PRU00339"/>
    </source>
</evidence>
<dbReference type="SMART" id="SM00028">
    <property type="entry name" value="TPR"/>
    <property type="match status" value="3"/>
</dbReference>
<dbReference type="PANTHER" id="PTHR45831">
    <property type="entry name" value="LD24721P"/>
    <property type="match status" value="1"/>
</dbReference>
<dbReference type="Pfam" id="PF13432">
    <property type="entry name" value="TPR_16"/>
    <property type="match status" value="1"/>
</dbReference>
<evidence type="ECO:0000256" key="1">
    <source>
        <dbReference type="ARBA" id="ARBA00022737"/>
    </source>
</evidence>
<dbReference type="PANTHER" id="PTHR45831:SF2">
    <property type="entry name" value="LD24721P"/>
    <property type="match status" value="1"/>
</dbReference>
<dbReference type="Proteomes" id="UP001517376">
    <property type="component" value="Unassembled WGS sequence"/>
</dbReference>
<feature type="repeat" description="TPR" evidence="3">
    <location>
        <begin position="134"/>
        <end position="167"/>
    </location>
</feature>